<gene>
    <name evidence="1" type="ORF">F8568_026320</name>
</gene>
<reference evidence="1" key="1">
    <citation type="submission" date="2019-12" db="EMBL/GenBank/DDBJ databases">
        <title>Actinomadura physcomitrii sp. nov., a novel actinomycete isolated from moss [Physcomitrium sphaericum (Ludw) Fuernr].</title>
        <authorList>
            <person name="Zhuang X."/>
        </authorList>
    </citation>
    <scope>NUCLEOTIDE SEQUENCE [LARGE SCALE GENOMIC DNA]</scope>
    <source>
        <strain evidence="1">LD22</strain>
    </source>
</reference>
<comment type="caution">
    <text evidence="1">The sequence shown here is derived from an EMBL/GenBank/DDBJ whole genome shotgun (WGS) entry which is preliminary data.</text>
</comment>
<keyword evidence="2" id="KW-1185">Reference proteome</keyword>
<evidence type="ECO:0000313" key="2">
    <source>
        <dbReference type="Proteomes" id="UP000462055"/>
    </source>
</evidence>
<sequence>MLKAGIERHIGRIAALRDIRHVFAGVGDPRTELTLTARYALTELDNEAELLRIVASEARARPELVEDAVQQIISTTYGGFAGWLRDRAGVPPEQADAIAAVGLGALLSSRLLRALLGTDPIGVDDDALVTTWVAMILSRIPS</sequence>
<organism evidence="1 2">
    <name type="scientific">Actinomadura physcomitrii</name>
    <dbReference type="NCBI Taxonomy" id="2650748"/>
    <lineage>
        <taxon>Bacteria</taxon>
        <taxon>Bacillati</taxon>
        <taxon>Actinomycetota</taxon>
        <taxon>Actinomycetes</taxon>
        <taxon>Streptosporangiales</taxon>
        <taxon>Thermomonosporaceae</taxon>
        <taxon>Actinomadura</taxon>
    </lineage>
</organism>
<dbReference type="RefSeq" id="WP_151596364.1">
    <property type="nucleotide sequence ID" value="NZ_WBMS02000022.1"/>
</dbReference>
<evidence type="ECO:0000313" key="1">
    <source>
        <dbReference type="EMBL" id="MWA03837.1"/>
    </source>
</evidence>
<protein>
    <submittedName>
        <fullName evidence="1">TetR/AcrR family transcriptional regulator</fullName>
    </submittedName>
</protein>
<dbReference type="EMBL" id="WBMS02000022">
    <property type="protein sequence ID" value="MWA03837.1"/>
    <property type="molecule type" value="Genomic_DNA"/>
</dbReference>
<proteinExistence type="predicted"/>
<name>A0A6I4MIN0_9ACTN</name>
<accession>A0A6I4MIN0</accession>
<dbReference type="AlphaFoldDB" id="A0A6I4MIN0"/>
<dbReference type="Gene3D" id="1.10.357.10">
    <property type="entry name" value="Tetracycline Repressor, domain 2"/>
    <property type="match status" value="1"/>
</dbReference>
<dbReference type="Proteomes" id="UP000462055">
    <property type="component" value="Unassembled WGS sequence"/>
</dbReference>